<dbReference type="AlphaFoldDB" id="A0A7G9ZAS6"/>
<dbReference type="InterPro" id="IPR036439">
    <property type="entry name" value="Dockerin_dom_sf"/>
</dbReference>
<accession>A0A7G9ZAS6</accession>
<evidence type="ECO:0000313" key="5">
    <source>
        <dbReference type="EMBL" id="QNO57360.1"/>
    </source>
</evidence>
<protein>
    <submittedName>
        <fullName evidence="5">HTH-type transcriptional regulator SgrR</fullName>
    </submittedName>
</protein>
<dbReference type="InterPro" id="IPR000914">
    <property type="entry name" value="SBP_5_dom"/>
</dbReference>
<dbReference type="Pfam" id="PF00404">
    <property type="entry name" value="Dockerin_1"/>
    <property type="match status" value="1"/>
</dbReference>
<dbReference type="GO" id="GO:0000272">
    <property type="term" value="P:polysaccharide catabolic process"/>
    <property type="evidence" value="ECO:0007669"/>
    <property type="project" value="InterPro"/>
</dbReference>
<dbReference type="GO" id="GO:0015833">
    <property type="term" value="P:peptide transport"/>
    <property type="evidence" value="ECO:0007669"/>
    <property type="project" value="TreeGrafter"/>
</dbReference>
<keyword evidence="2" id="KW-0813">Transport</keyword>
<evidence type="ECO:0000256" key="3">
    <source>
        <dbReference type="ARBA" id="ARBA00022729"/>
    </source>
</evidence>
<dbReference type="InterPro" id="IPR002105">
    <property type="entry name" value="Dockerin_1_rpt"/>
</dbReference>
<dbReference type="GO" id="GO:0004553">
    <property type="term" value="F:hydrolase activity, hydrolyzing O-glycosyl compounds"/>
    <property type="evidence" value="ECO:0007669"/>
    <property type="project" value="InterPro"/>
</dbReference>
<sequence>MKQRREKKNVVFGIIAVIVGVMLLASMPMATAKLYGDANGDGVIDEDDMTYVLQIIAGVEEENELADANQDGEIDARDATYIKNIILGNAPHPGKTLRIAIGAEPDDLNPLTMYSHSQSDLPKFFNGLVKFDENLDLAPDLAESWDVSAGGKEYTFHLRQDVKWHDGEEFTADDVKYTYDLIRSGEITAMIPMAIEYEDIEEVEIVDDYTVEFTLSEGIVPFRERFAVAILPKHLLEDEDLTETDFWQNPVGTGPYEFKEWAKGDKLVMVANPNYFAGAPVISELTFVFVPEETARVSLLKGGEVDITKIDARTKKTLTGESGIEIYTMPAANWYGLTLPTKTVPFTDKKVRQAIAYAINKQLILDTIFYGEGEVAYGPFRNSSWVYNQDIEYNYDPDKARQLLAQAGYNDTDGDGIVEKDGKKLEFPLIYPVANIERRDIAIAVKTDLAAVGINAELEGLSWSEIKARLHDDPYTVSWGSPYDPDVLNYKLWHSKFLYQGWYNPACYDNPAVDALLDEGRTTLDTEKRKRIYGEFQERLVDDQPIAFFVFSDYVYAVNDQLAGIIPRPGPHGAGVRGGMTGELWWNVEDWDIEQ</sequence>
<dbReference type="InterPro" id="IPR039424">
    <property type="entry name" value="SBP_5"/>
</dbReference>
<dbReference type="CDD" id="cd08518">
    <property type="entry name" value="PBP2_NikA_DppA_OppA_like_19"/>
    <property type="match status" value="1"/>
</dbReference>
<dbReference type="InterPro" id="IPR016134">
    <property type="entry name" value="Dockerin_dom"/>
</dbReference>
<evidence type="ECO:0000256" key="1">
    <source>
        <dbReference type="ARBA" id="ARBA00005695"/>
    </source>
</evidence>
<dbReference type="SUPFAM" id="SSF53850">
    <property type="entry name" value="Periplasmic binding protein-like II"/>
    <property type="match status" value="1"/>
</dbReference>
<dbReference type="PIRSF" id="PIRSF002741">
    <property type="entry name" value="MppA"/>
    <property type="match status" value="1"/>
</dbReference>
<dbReference type="PANTHER" id="PTHR30290">
    <property type="entry name" value="PERIPLASMIC BINDING COMPONENT OF ABC TRANSPORTER"/>
    <property type="match status" value="1"/>
</dbReference>
<dbReference type="PROSITE" id="PS51766">
    <property type="entry name" value="DOCKERIN"/>
    <property type="match status" value="1"/>
</dbReference>
<dbReference type="Gene3D" id="3.90.76.10">
    <property type="entry name" value="Dipeptide-binding Protein, Domain 1"/>
    <property type="match status" value="1"/>
</dbReference>
<reference evidence="5" key="1">
    <citation type="submission" date="2020-06" db="EMBL/GenBank/DDBJ databases">
        <title>Unique genomic features of the anaerobic methanotrophic archaea.</title>
        <authorList>
            <person name="Chadwick G.L."/>
            <person name="Skennerton C.T."/>
            <person name="Laso-Perez R."/>
            <person name="Leu A.O."/>
            <person name="Speth D.R."/>
            <person name="Yu H."/>
            <person name="Morgan-Lang C."/>
            <person name="Hatzenpichler R."/>
            <person name="Goudeau D."/>
            <person name="Malmstrom R."/>
            <person name="Brazelton W.J."/>
            <person name="Woyke T."/>
            <person name="Hallam S.J."/>
            <person name="Tyson G.W."/>
            <person name="Wegener G."/>
            <person name="Boetius A."/>
            <person name="Orphan V."/>
        </authorList>
    </citation>
    <scope>NUCLEOTIDE SEQUENCE</scope>
</reference>
<dbReference type="InterPro" id="IPR030678">
    <property type="entry name" value="Peptide/Ni-bd"/>
</dbReference>
<dbReference type="GO" id="GO:1904680">
    <property type="term" value="F:peptide transmembrane transporter activity"/>
    <property type="evidence" value="ECO:0007669"/>
    <property type="project" value="TreeGrafter"/>
</dbReference>
<dbReference type="SUPFAM" id="SSF63446">
    <property type="entry name" value="Type I dockerin domain"/>
    <property type="match status" value="1"/>
</dbReference>
<dbReference type="EMBL" id="MT631686">
    <property type="protein sequence ID" value="QNO57360.1"/>
    <property type="molecule type" value="Genomic_DNA"/>
</dbReference>
<dbReference type="InterPro" id="IPR018247">
    <property type="entry name" value="EF_Hand_1_Ca_BS"/>
</dbReference>
<gene>
    <name evidence="5" type="primary">sgrR_2</name>
    <name evidence="5" type="ORF">DPOOOCMC_00018</name>
</gene>
<dbReference type="GO" id="GO:0042597">
    <property type="term" value="C:periplasmic space"/>
    <property type="evidence" value="ECO:0007669"/>
    <property type="project" value="UniProtKB-ARBA"/>
</dbReference>
<dbReference type="Gene3D" id="3.40.190.10">
    <property type="entry name" value="Periplasmic binding protein-like II"/>
    <property type="match status" value="1"/>
</dbReference>
<evidence type="ECO:0000259" key="4">
    <source>
        <dbReference type="PROSITE" id="PS51766"/>
    </source>
</evidence>
<proteinExistence type="inferred from homology"/>
<keyword evidence="3" id="KW-0732">Signal</keyword>
<dbReference type="PANTHER" id="PTHR30290:SF9">
    <property type="entry name" value="OLIGOPEPTIDE-BINDING PROTEIN APPA"/>
    <property type="match status" value="1"/>
</dbReference>
<name>A0A7G9ZAS6_9EURY</name>
<comment type="similarity">
    <text evidence="1">Belongs to the bacterial solute-binding protein 5 family.</text>
</comment>
<feature type="domain" description="Dockerin" evidence="4">
    <location>
        <begin position="31"/>
        <end position="92"/>
    </location>
</feature>
<evidence type="ECO:0000256" key="2">
    <source>
        <dbReference type="ARBA" id="ARBA00022448"/>
    </source>
</evidence>
<dbReference type="Gene3D" id="3.10.105.10">
    <property type="entry name" value="Dipeptide-binding Protein, Domain 3"/>
    <property type="match status" value="1"/>
</dbReference>
<dbReference type="PROSITE" id="PS00018">
    <property type="entry name" value="EF_HAND_1"/>
    <property type="match status" value="1"/>
</dbReference>
<dbReference type="Pfam" id="PF00496">
    <property type="entry name" value="SBP_bac_5"/>
    <property type="match status" value="1"/>
</dbReference>
<organism evidence="5">
    <name type="scientific">Candidatus Methanophaga sp. ANME-1 ERB7</name>
    <dbReference type="NCBI Taxonomy" id="2759913"/>
    <lineage>
        <taxon>Archaea</taxon>
        <taxon>Methanobacteriati</taxon>
        <taxon>Methanobacteriota</taxon>
        <taxon>Stenosarchaea group</taxon>
        <taxon>Methanomicrobia</taxon>
        <taxon>Candidatus Methanophagales</taxon>
        <taxon>Candidatus Methanophagaceae</taxon>
        <taxon>Candidatus Methanophaga</taxon>
    </lineage>
</organism>
<dbReference type="Gene3D" id="1.10.1330.10">
    <property type="entry name" value="Dockerin domain"/>
    <property type="match status" value="1"/>
</dbReference>
<dbReference type="GO" id="GO:0043190">
    <property type="term" value="C:ATP-binding cassette (ABC) transporter complex"/>
    <property type="evidence" value="ECO:0007669"/>
    <property type="project" value="InterPro"/>
</dbReference>
<dbReference type="CDD" id="cd14256">
    <property type="entry name" value="Dockerin_I"/>
    <property type="match status" value="1"/>
</dbReference>